<dbReference type="Proteomes" id="UP000298663">
    <property type="component" value="Unassembled WGS sequence"/>
</dbReference>
<dbReference type="EMBL" id="AZBU02000003">
    <property type="protein sequence ID" value="TKR86591.1"/>
    <property type="molecule type" value="Genomic_DNA"/>
</dbReference>
<gene>
    <name evidence="1" type="ORF">L596_011157</name>
</gene>
<sequence length="437" mass="49719">MILVHRELLSHLVALFQMNTSSSPSPGLFEVLNNVVEERFLEVKHNRAEGPSTNYNLYRLDLNSDEAQQNKDHFMEMISSTIWRRSVNVKEVCKVSNVELSKFESCEEQTGFMYAPTEDVLHEICSSGKSSQFLVGASDGFFVSHYSDLVTLSYPLPGIDVYIVMVSFAQIEGEHFPSRARCGIKAYREQRKFFSSRSENSVVRPLIIFKIQMQTAVDRPSSQALEGSLPYPTSECWSGEATLYRSRKRSTKARVWLRHCVSTLDLGKPRGLEDTLDLSAMLHWPNLFDVHPLRILLDPSYVIQLRQQGKLQYQLQGTNDRFELSFLLLGSEENCFYRFSSNINTYQLAPLGATVTGDVYAALSNEIAAQLGFAPIDEKKLYLVFYRKVDNWKGLIIGPAEMGEKTDCSIPTPKVREVLQRVSSGNNENQNPKYKKF</sequence>
<reference evidence="1 2" key="1">
    <citation type="journal article" date="2015" name="Genome Biol.">
        <title>Comparative genomics of Steinernema reveals deeply conserved gene regulatory networks.</title>
        <authorList>
            <person name="Dillman A.R."/>
            <person name="Macchietto M."/>
            <person name="Porter C.F."/>
            <person name="Rogers A."/>
            <person name="Williams B."/>
            <person name="Antoshechkin I."/>
            <person name="Lee M.M."/>
            <person name="Goodwin Z."/>
            <person name="Lu X."/>
            <person name="Lewis E.E."/>
            <person name="Goodrich-Blair H."/>
            <person name="Stock S.P."/>
            <person name="Adams B.J."/>
            <person name="Sternberg P.W."/>
            <person name="Mortazavi A."/>
        </authorList>
    </citation>
    <scope>NUCLEOTIDE SEQUENCE [LARGE SCALE GENOMIC DNA]</scope>
    <source>
        <strain evidence="1 2">ALL</strain>
    </source>
</reference>
<comment type="caution">
    <text evidence="1">The sequence shown here is derived from an EMBL/GenBank/DDBJ whole genome shotgun (WGS) entry which is preliminary data.</text>
</comment>
<keyword evidence="2" id="KW-1185">Reference proteome</keyword>
<reference evidence="1 2" key="2">
    <citation type="journal article" date="2019" name="G3 (Bethesda)">
        <title>Hybrid Assembly of the Genome of the Entomopathogenic Nematode Steinernema carpocapsae Identifies the X-Chromosome.</title>
        <authorList>
            <person name="Serra L."/>
            <person name="Macchietto M."/>
            <person name="Macias-Munoz A."/>
            <person name="McGill C.J."/>
            <person name="Rodriguez I.M."/>
            <person name="Rodriguez B."/>
            <person name="Murad R."/>
            <person name="Mortazavi A."/>
        </authorList>
    </citation>
    <scope>NUCLEOTIDE SEQUENCE [LARGE SCALE GENOMIC DNA]</scope>
    <source>
        <strain evidence="1 2">ALL</strain>
    </source>
</reference>
<evidence type="ECO:0000313" key="2">
    <source>
        <dbReference type="Proteomes" id="UP000298663"/>
    </source>
</evidence>
<proteinExistence type="predicted"/>
<evidence type="ECO:0000313" key="1">
    <source>
        <dbReference type="EMBL" id="TKR86591.1"/>
    </source>
</evidence>
<dbReference type="AlphaFoldDB" id="A0A4U5NTX7"/>
<protein>
    <submittedName>
        <fullName evidence="1">Uncharacterized protein</fullName>
    </submittedName>
</protein>
<accession>A0A4U5NTX7</accession>
<organism evidence="1 2">
    <name type="scientific">Steinernema carpocapsae</name>
    <name type="common">Entomopathogenic nematode</name>
    <dbReference type="NCBI Taxonomy" id="34508"/>
    <lineage>
        <taxon>Eukaryota</taxon>
        <taxon>Metazoa</taxon>
        <taxon>Ecdysozoa</taxon>
        <taxon>Nematoda</taxon>
        <taxon>Chromadorea</taxon>
        <taxon>Rhabditida</taxon>
        <taxon>Tylenchina</taxon>
        <taxon>Panagrolaimomorpha</taxon>
        <taxon>Strongyloidoidea</taxon>
        <taxon>Steinernematidae</taxon>
        <taxon>Steinernema</taxon>
    </lineage>
</organism>
<name>A0A4U5NTX7_STECR</name>